<keyword evidence="6" id="KW-1185">Reference proteome</keyword>
<dbReference type="Proteomes" id="UP000439752">
    <property type="component" value="Unassembled WGS sequence"/>
</dbReference>
<dbReference type="PROSITE" id="PS50995">
    <property type="entry name" value="HTH_MARR_2"/>
    <property type="match status" value="1"/>
</dbReference>
<dbReference type="GO" id="GO:0003700">
    <property type="term" value="F:DNA-binding transcription factor activity"/>
    <property type="evidence" value="ECO:0007669"/>
    <property type="project" value="InterPro"/>
</dbReference>
<dbReference type="PANTHER" id="PTHR42756">
    <property type="entry name" value="TRANSCRIPTIONAL REGULATOR, MARR"/>
    <property type="match status" value="1"/>
</dbReference>
<proteinExistence type="predicted"/>
<dbReference type="GO" id="GO:0003677">
    <property type="term" value="F:DNA binding"/>
    <property type="evidence" value="ECO:0007669"/>
    <property type="project" value="UniProtKB-KW"/>
</dbReference>
<evidence type="ECO:0000313" key="5">
    <source>
        <dbReference type="EMBL" id="VWX38574.1"/>
    </source>
</evidence>
<organism evidence="5 6">
    <name type="scientific">Exiguobacterium oxidotolerans</name>
    <dbReference type="NCBI Taxonomy" id="223958"/>
    <lineage>
        <taxon>Bacteria</taxon>
        <taxon>Bacillati</taxon>
        <taxon>Bacillota</taxon>
        <taxon>Bacilli</taxon>
        <taxon>Bacillales</taxon>
        <taxon>Bacillales Family XII. Incertae Sedis</taxon>
        <taxon>Exiguobacterium</taxon>
    </lineage>
</organism>
<dbReference type="InterPro" id="IPR036390">
    <property type="entry name" value="WH_DNA-bd_sf"/>
</dbReference>
<dbReference type="AlphaFoldDB" id="A0A653IH29"/>
<evidence type="ECO:0000256" key="1">
    <source>
        <dbReference type="ARBA" id="ARBA00023015"/>
    </source>
</evidence>
<evidence type="ECO:0000256" key="3">
    <source>
        <dbReference type="ARBA" id="ARBA00023163"/>
    </source>
</evidence>
<sequence>MATTIEVAQRDQLIVDTEKGLRMNYRAIKKDVRSMFTTYLTRNEFFILKSLCGQSPQIASALSNEFQFSASMITALADELTKKGLISRERSELDRRVVELRATPDGIELYEKLEAMKMEYLSDVFSAFSDTELDTFRTLLTKLEQQD</sequence>
<dbReference type="InterPro" id="IPR036388">
    <property type="entry name" value="WH-like_DNA-bd_sf"/>
</dbReference>
<keyword evidence="3" id="KW-0804">Transcription</keyword>
<dbReference type="Gene3D" id="1.10.10.10">
    <property type="entry name" value="Winged helix-like DNA-binding domain superfamily/Winged helix DNA-binding domain"/>
    <property type="match status" value="1"/>
</dbReference>
<evidence type="ECO:0000313" key="6">
    <source>
        <dbReference type="Proteomes" id="UP000439752"/>
    </source>
</evidence>
<accession>A0A653IH29</accession>
<dbReference type="RefSeq" id="WP_029330291.1">
    <property type="nucleotide sequence ID" value="NZ_LR732308.1"/>
</dbReference>
<evidence type="ECO:0000256" key="2">
    <source>
        <dbReference type="ARBA" id="ARBA00023125"/>
    </source>
</evidence>
<reference evidence="5 6" key="1">
    <citation type="submission" date="2019-10" db="EMBL/GenBank/DDBJ databases">
        <authorList>
            <person name="Karimi E."/>
        </authorList>
    </citation>
    <scope>NUCLEOTIDE SEQUENCE [LARGE SCALE GENOMIC DNA]</scope>
    <source>
        <strain evidence="5">Exiguobacterium sp. 9Y</strain>
    </source>
</reference>
<keyword evidence="1" id="KW-0805">Transcription regulation</keyword>
<dbReference type="SUPFAM" id="SSF46785">
    <property type="entry name" value="Winged helix' DNA-binding domain"/>
    <property type="match status" value="1"/>
</dbReference>
<keyword evidence="2" id="KW-0238">DNA-binding</keyword>
<dbReference type="Pfam" id="PF01047">
    <property type="entry name" value="MarR"/>
    <property type="match status" value="1"/>
</dbReference>
<dbReference type="EMBL" id="CABWKQ010000045">
    <property type="protein sequence ID" value="VWX38574.1"/>
    <property type="molecule type" value="Genomic_DNA"/>
</dbReference>
<gene>
    <name evidence="5" type="ORF">EXIGUO9Y_50025</name>
</gene>
<dbReference type="PANTHER" id="PTHR42756:SF1">
    <property type="entry name" value="TRANSCRIPTIONAL REPRESSOR OF EMRAB OPERON"/>
    <property type="match status" value="1"/>
</dbReference>
<name>A0A653IH29_9BACL</name>
<feature type="domain" description="HTH marR-type" evidence="4">
    <location>
        <begin position="1"/>
        <end position="145"/>
    </location>
</feature>
<protein>
    <submittedName>
        <fullName evidence="5">MarR family transcriptional regulator</fullName>
    </submittedName>
</protein>
<dbReference type="PRINTS" id="PR00598">
    <property type="entry name" value="HTHMARR"/>
</dbReference>
<dbReference type="SMART" id="SM00347">
    <property type="entry name" value="HTH_MARR"/>
    <property type="match status" value="1"/>
</dbReference>
<evidence type="ECO:0000259" key="4">
    <source>
        <dbReference type="PROSITE" id="PS50995"/>
    </source>
</evidence>
<dbReference type="InterPro" id="IPR000835">
    <property type="entry name" value="HTH_MarR-typ"/>
</dbReference>